<evidence type="ECO:0000256" key="1">
    <source>
        <dbReference type="ARBA" id="ARBA00004651"/>
    </source>
</evidence>
<evidence type="ECO:0000256" key="3">
    <source>
        <dbReference type="ARBA" id="ARBA00022692"/>
    </source>
</evidence>
<comment type="subcellular location">
    <subcellularLocation>
        <location evidence="1">Cell membrane</location>
        <topology evidence="1">Multi-pass membrane protein</topology>
    </subcellularLocation>
</comment>
<dbReference type="PANTHER" id="PTHR30250:SF11">
    <property type="entry name" value="O-ANTIGEN TRANSPORTER-RELATED"/>
    <property type="match status" value="1"/>
</dbReference>
<gene>
    <name evidence="7" type="ORF">DKW60_06875</name>
</gene>
<dbReference type="OrthoDB" id="5620771at2"/>
<proteinExistence type="predicted"/>
<evidence type="ECO:0000313" key="8">
    <source>
        <dbReference type="Proteomes" id="UP000245539"/>
    </source>
</evidence>
<feature type="transmembrane region" description="Helical" evidence="6">
    <location>
        <begin position="301"/>
        <end position="324"/>
    </location>
</feature>
<feature type="transmembrane region" description="Helical" evidence="6">
    <location>
        <begin position="336"/>
        <end position="364"/>
    </location>
</feature>
<dbReference type="AlphaFoldDB" id="A0A317CLR0"/>
<dbReference type="EMBL" id="QGKM01000013">
    <property type="protein sequence ID" value="PWQ99151.1"/>
    <property type="molecule type" value="Genomic_DNA"/>
</dbReference>
<feature type="transmembrane region" description="Helical" evidence="6">
    <location>
        <begin position="231"/>
        <end position="255"/>
    </location>
</feature>
<dbReference type="GO" id="GO:0005886">
    <property type="term" value="C:plasma membrane"/>
    <property type="evidence" value="ECO:0007669"/>
    <property type="project" value="UniProtKB-SubCell"/>
</dbReference>
<dbReference type="Proteomes" id="UP000245539">
    <property type="component" value="Unassembled WGS sequence"/>
</dbReference>
<name>A0A317CLR0_9GAMM</name>
<feature type="transmembrane region" description="Helical" evidence="6">
    <location>
        <begin position="371"/>
        <end position="392"/>
    </location>
</feature>
<sequence length="437" mass="48272">MQIIQKLLRNPLIIQSALSIIARFTGVALNFAVAILVTRQLSLGNAGVVFLLMTFVAGVALISRVGLDQLIVKEVASAHADHIDFKSAYLKHTHLLVLYISLGFVAIWLLLSPTMRDAFFHNEIELNQLMWASVCIIFFNFMIVNSFYLKAVQQSSLSVLTQNALPAVCFLLFIGLGWSYFGSGQGHIIIYIASLVLAGACSFIIIKPYAIRRFKADHNAPPLSQLFVKSLPLAPVSLFSFMMLWADTVMVGYFLNNEMVALYNVAAKISYISLFFLGALDATIYPRLLAVYNHQPERLWNFFWQATALVIVVLLVVTGIMYGLSDLLLVVFKPEYLAASGVLALLLLAQLLRAASLTFSFLFIAREKVRFLNVSLAIAMVVNLIANVVLIPKYGIEGAAIATLMANAALVALVIILFYQQKLLTRSQVSEAATYDS</sequence>
<dbReference type="InterPro" id="IPR002797">
    <property type="entry name" value="Polysacc_synth"/>
</dbReference>
<dbReference type="Pfam" id="PF01943">
    <property type="entry name" value="Polysacc_synt"/>
    <property type="match status" value="1"/>
</dbReference>
<keyword evidence="3 6" id="KW-0812">Transmembrane</keyword>
<dbReference type="InterPro" id="IPR050833">
    <property type="entry name" value="Poly_Biosynth_Transport"/>
</dbReference>
<keyword evidence="8" id="KW-1185">Reference proteome</keyword>
<keyword evidence="5 6" id="KW-0472">Membrane</keyword>
<feature type="transmembrane region" description="Helical" evidence="6">
    <location>
        <begin position="398"/>
        <end position="419"/>
    </location>
</feature>
<protein>
    <submittedName>
        <fullName evidence="7">Polysaccharide biosynthesis protein</fullName>
    </submittedName>
</protein>
<keyword evidence="2" id="KW-1003">Cell membrane</keyword>
<feature type="transmembrane region" description="Helical" evidence="6">
    <location>
        <begin position="261"/>
        <end position="280"/>
    </location>
</feature>
<comment type="caution">
    <text evidence="7">The sequence shown here is derived from an EMBL/GenBank/DDBJ whole genome shotgun (WGS) entry which is preliminary data.</text>
</comment>
<feature type="transmembrane region" description="Helical" evidence="6">
    <location>
        <begin position="131"/>
        <end position="152"/>
    </location>
</feature>
<dbReference type="PANTHER" id="PTHR30250">
    <property type="entry name" value="PST FAMILY PREDICTED COLANIC ACID TRANSPORTER"/>
    <property type="match status" value="1"/>
</dbReference>
<evidence type="ECO:0000313" key="7">
    <source>
        <dbReference type="EMBL" id="PWQ99151.1"/>
    </source>
</evidence>
<feature type="transmembrane region" description="Helical" evidence="6">
    <location>
        <begin position="95"/>
        <end position="111"/>
    </location>
</feature>
<feature type="transmembrane region" description="Helical" evidence="6">
    <location>
        <begin position="188"/>
        <end position="210"/>
    </location>
</feature>
<feature type="transmembrane region" description="Helical" evidence="6">
    <location>
        <begin position="43"/>
        <end position="63"/>
    </location>
</feature>
<keyword evidence="4 6" id="KW-1133">Transmembrane helix</keyword>
<feature type="transmembrane region" description="Helical" evidence="6">
    <location>
        <begin position="164"/>
        <end position="182"/>
    </location>
</feature>
<reference evidence="7 8" key="1">
    <citation type="submission" date="2018-05" db="EMBL/GenBank/DDBJ databases">
        <title>Leucothrix arctica sp. nov., isolated from Arctic seawater.</title>
        <authorList>
            <person name="Choi A."/>
            <person name="Baek K."/>
        </authorList>
    </citation>
    <scope>NUCLEOTIDE SEQUENCE [LARGE SCALE GENOMIC DNA]</scope>
    <source>
        <strain evidence="7 8">JCM 18388</strain>
    </source>
</reference>
<feature type="transmembrane region" description="Helical" evidence="6">
    <location>
        <begin position="12"/>
        <end position="37"/>
    </location>
</feature>
<dbReference type="RefSeq" id="WP_109836912.1">
    <property type="nucleotide sequence ID" value="NZ_QGKM01000013.1"/>
</dbReference>
<evidence type="ECO:0000256" key="6">
    <source>
        <dbReference type="SAM" id="Phobius"/>
    </source>
</evidence>
<evidence type="ECO:0000256" key="4">
    <source>
        <dbReference type="ARBA" id="ARBA00022989"/>
    </source>
</evidence>
<evidence type="ECO:0000256" key="5">
    <source>
        <dbReference type="ARBA" id="ARBA00023136"/>
    </source>
</evidence>
<organism evidence="7 8">
    <name type="scientific">Leucothrix pacifica</name>
    <dbReference type="NCBI Taxonomy" id="1247513"/>
    <lineage>
        <taxon>Bacteria</taxon>
        <taxon>Pseudomonadati</taxon>
        <taxon>Pseudomonadota</taxon>
        <taxon>Gammaproteobacteria</taxon>
        <taxon>Thiotrichales</taxon>
        <taxon>Thiotrichaceae</taxon>
        <taxon>Leucothrix</taxon>
    </lineage>
</organism>
<accession>A0A317CLR0</accession>
<evidence type="ECO:0000256" key="2">
    <source>
        <dbReference type="ARBA" id="ARBA00022475"/>
    </source>
</evidence>